<dbReference type="PANTHER" id="PTHR33517:SF5">
    <property type="entry name" value="FAMILY WITH SEQUENCE SIMILARITY 170 MEMBER A"/>
    <property type="match status" value="1"/>
</dbReference>
<dbReference type="Pfam" id="PF17734">
    <property type="entry name" value="Spt46"/>
    <property type="match status" value="1"/>
</dbReference>
<proteinExistence type="predicted"/>
<reference evidence="1 2" key="1">
    <citation type="journal article" date="2011" name="Nature">
        <title>Genome sequencing reveals insights into physiology and longevity of the naked mole rat.</title>
        <authorList>
            <person name="Kim E.B."/>
            <person name="Fang X."/>
            <person name="Fushan A.A."/>
            <person name="Huang Z."/>
            <person name="Lobanov A.V."/>
            <person name="Han L."/>
            <person name="Marino S.M."/>
            <person name="Sun X."/>
            <person name="Turanov A.A."/>
            <person name="Yang P."/>
            <person name="Yim S.H."/>
            <person name="Zhao X."/>
            <person name="Kasaikina M.V."/>
            <person name="Stoletzki N."/>
            <person name="Peng C."/>
            <person name="Polak P."/>
            <person name="Xiong Z."/>
            <person name="Kiezun A."/>
            <person name="Zhu Y."/>
            <person name="Chen Y."/>
            <person name="Kryukov G.V."/>
            <person name="Zhang Q."/>
            <person name="Peshkin L."/>
            <person name="Yang L."/>
            <person name="Bronson R.T."/>
            <person name="Buffenstein R."/>
            <person name="Wang B."/>
            <person name="Han C."/>
            <person name="Li Q."/>
            <person name="Chen L."/>
            <person name="Zhao W."/>
            <person name="Sunyaev S.R."/>
            <person name="Park T.J."/>
            <person name="Zhang G."/>
            <person name="Wang J."/>
            <person name="Gladyshev V.N."/>
        </authorList>
    </citation>
    <scope>NUCLEOTIDE SEQUENCE [LARGE SCALE GENOMIC DNA]</scope>
</reference>
<name>G5B735_HETGA</name>
<accession>G5B735</accession>
<gene>
    <name evidence="1" type="ORF">GW7_18257</name>
</gene>
<protein>
    <submittedName>
        <fullName evidence="1">Protein FAM170A</fullName>
    </submittedName>
</protein>
<evidence type="ECO:0000313" key="2">
    <source>
        <dbReference type="Proteomes" id="UP000006813"/>
    </source>
</evidence>
<dbReference type="EMBL" id="JH168696">
    <property type="protein sequence ID" value="EHB05096.1"/>
    <property type="molecule type" value="Genomic_DNA"/>
</dbReference>
<evidence type="ECO:0000313" key="1">
    <source>
        <dbReference type="EMBL" id="EHB05096.1"/>
    </source>
</evidence>
<organism evidence="1 2">
    <name type="scientific">Heterocephalus glaber</name>
    <name type="common">Naked mole rat</name>
    <dbReference type="NCBI Taxonomy" id="10181"/>
    <lineage>
        <taxon>Eukaryota</taxon>
        <taxon>Metazoa</taxon>
        <taxon>Chordata</taxon>
        <taxon>Craniata</taxon>
        <taxon>Vertebrata</taxon>
        <taxon>Euteleostomi</taxon>
        <taxon>Mammalia</taxon>
        <taxon>Eutheria</taxon>
        <taxon>Euarchontoglires</taxon>
        <taxon>Glires</taxon>
        <taxon>Rodentia</taxon>
        <taxon>Hystricomorpha</taxon>
        <taxon>Bathyergidae</taxon>
        <taxon>Heterocephalus</taxon>
    </lineage>
</organism>
<dbReference type="GO" id="GO:0005634">
    <property type="term" value="C:nucleus"/>
    <property type="evidence" value="ECO:0007669"/>
    <property type="project" value="TreeGrafter"/>
</dbReference>
<dbReference type="InterPro" id="IPR040879">
    <property type="entry name" value="Spt46-like"/>
</dbReference>
<dbReference type="eggNOG" id="ENOG502TH7G">
    <property type="taxonomic scope" value="Eukaryota"/>
</dbReference>
<dbReference type="InParanoid" id="G5B735"/>
<dbReference type="PANTHER" id="PTHR33517">
    <property type="entry name" value="PROTEIN FAM170B-RELATED"/>
    <property type="match status" value="1"/>
</dbReference>
<dbReference type="Proteomes" id="UP000006813">
    <property type="component" value="Unassembled WGS sequence"/>
</dbReference>
<dbReference type="GO" id="GO:0009566">
    <property type="term" value="P:fertilization"/>
    <property type="evidence" value="ECO:0007669"/>
    <property type="project" value="TreeGrafter"/>
</dbReference>
<sequence>MNVYYMRVLTKRGVAIFGDTDGELEPPPTRISIAKLTFPEGIPPRVTLVDHTDTQHLTNSEAHWDSEVQEGWEEAENASMPLAQEPGPSVKRPPWLEGLERGFRCMACCRVFPTLENLMKHVEHGIEEGFSCLTFHLAFPTLRRKREKERKRNIKKREWQY</sequence>
<dbReference type="AlphaFoldDB" id="G5B735"/>